<dbReference type="AlphaFoldDB" id="A0A067KXL2"/>
<protein>
    <submittedName>
        <fullName evidence="1">Uncharacterized protein</fullName>
    </submittedName>
</protein>
<dbReference type="EMBL" id="KK914327">
    <property type="protein sequence ID" value="KDP40877.1"/>
    <property type="molecule type" value="Genomic_DNA"/>
</dbReference>
<keyword evidence="2" id="KW-1185">Reference proteome</keyword>
<accession>A0A067KXL2</accession>
<dbReference type="Proteomes" id="UP000027138">
    <property type="component" value="Unassembled WGS sequence"/>
</dbReference>
<evidence type="ECO:0000313" key="1">
    <source>
        <dbReference type="EMBL" id="KDP40877.1"/>
    </source>
</evidence>
<evidence type="ECO:0000313" key="2">
    <source>
        <dbReference type="Proteomes" id="UP000027138"/>
    </source>
</evidence>
<gene>
    <name evidence="1" type="ORF">JCGZ_24876</name>
</gene>
<name>A0A067KXL2_JATCU</name>
<dbReference type="PANTHER" id="PTHR34808:SF5">
    <property type="entry name" value="SMP DOMAIN-CONTAINING PROTEIN"/>
    <property type="match status" value="1"/>
</dbReference>
<dbReference type="PANTHER" id="PTHR34808">
    <property type="entry name" value="EXPRESSED PROTEIN"/>
    <property type="match status" value="1"/>
</dbReference>
<organism evidence="1 2">
    <name type="scientific">Jatropha curcas</name>
    <name type="common">Barbados nut</name>
    <dbReference type="NCBI Taxonomy" id="180498"/>
    <lineage>
        <taxon>Eukaryota</taxon>
        <taxon>Viridiplantae</taxon>
        <taxon>Streptophyta</taxon>
        <taxon>Embryophyta</taxon>
        <taxon>Tracheophyta</taxon>
        <taxon>Spermatophyta</taxon>
        <taxon>Magnoliopsida</taxon>
        <taxon>eudicotyledons</taxon>
        <taxon>Gunneridae</taxon>
        <taxon>Pentapetalae</taxon>
        <taxon>rosids</taxon>
        <taxon>fabids</taxon>
        <taxon>Malpighiales</taxon>
        <taxon>Euphorbiaceae</taxon>
        <taxon>Crotonoideae</taxon>
        <taxon>Jatropheae</taxon>
        <taxon>Jatropha</taxon>
    </lineage>
</organism>
<proteinExistence type="predicted"/>
<reference evidence="1 2" key="1">
    <citation type="journal article" date="2014" name="PLoS ONE">
        <title>Global Analysis of Gene Expression Profiles in Physic Nut (Jatropha curcas L.) Seedlings Exposed to Salt Stress.</title>
        <authorList>
            <person name="Zhang L."/>
            <person name="Zhang C."/>
            <person name="Wu P."/>
            <person name="Chen Y."/>
            <person name="Li M."/>
            <person name="Jiang H."/>
            <person name="Wu G."/>
        </authorList>
    </citation>
    <scope>NUCLEOTIDE SEQUENCE [LARGE SCALE GENOMIC DNA]</scope>
    <source>
        <strain evidence="2">cv. GZQX0401</strain>
        <tissue evidence="1">Young leaves</tissue>
    </source>
</reference>
<dbReference type="OrthoDB" id="1719804at2759"/>
<sequence length="116" mass="12834">MAKLCCPIELEPKTLKEDQLIHAREVAADVVQKMEPEEAQASTIFIKQGMTAVVSIKEMDNIEENGYGEDDKRLAADCNKESSEIIDSPCQCSVISTSTTNLEFPEQIKEPLSAPF</sequence>